<evidence type="ECO:0000313" key="3">
    <source>
        <dbReference type="Proteomes" id="UP000799536"/>
    </source>
</evidence>
<proteinExistence type="predicted"/>
<gene>
    <name evidence="2" type="ORF">GQ43DRAFT_144699</name>
</gene>
<dbReference type="Proteomes" id="UP000799536">
    <property type="component" value="Unassembled WGS sequence"/>
</dbReference>
<sequence>MIPVCYNKWQTGSQMNIGRRSNGVWLGVCRNPHVSGRRGLGVRSPSHISPSTHPPNRHFYFPLPITASIYPIPQHFHKQSYIPSLYAVHQYNISFSICFSLHAMPVSNHIVTAAAASTITITTKQVTEPYKAPQYRQEEFRNGLVARIQERRHRPHTNNPPKSEPLDYEKMPMQIVDRYAWSRGVSGGPRSPSDHGAVKMGEGVPGPLKTVNESVLRKKPRIVVLHNPTPIKAPTGISSCIVLPPTPRLERLPTPELGELEERLFCNCCHFDPHVGLYCVVCGNIAVSTSQS</sequence>
<protein>
    <submittedName>
        <fullName evidence="2">Uncharacterized protein</fullName>
    </submittedName>
</protein>
<evidence type="ECO:0000256" key="1">
    <source>
        <dbReference type="SAM" id="MobiDB-lite"/>
    </source>
</evidence>
<feature type="region of interest" description="Disordered" evidence="1">
    <location>
        <begin position="186"/>
        <end position="206"/>
    </location>
</feature>
<comment type="caution">
    <text evidence="2">The sequence shown here is derived from an EMBL/GenBank/DDBJ whole genome shotgun (WGS) entry which is preliminary data.</text>
</comment>
<dbReference type="AlphaFoldDB" id="A0A9P4MQB1"/>
<reference evidence="2" key="1">
    <citation type="journal article" date="2020" name="Stud. Mycol.">
        <title>101 Dothideomycetes genomes: a test case for predicting lifestyles and emergence of pathogens.</title>
        <authorList>
            <person name="Haridas S."/>
            <person name="Albert R."/>
            <person name="Binder M."/>
            <person name="Bloem J."/>
            <person name="Labutti K."/>
            <person name="Salamov A."/>
            <person name="Andreopoulos B."/>
            <person name="Baker S."/>
            <person name="Barry K."/>
            <person name="Bills G."/>
            <person name="Bluhm B."/>
            <person name="Cannon C."/>
            <person name="Castanera R."/>
            <person name="Culley D."/>
            <person name="Daum C."/>
            <person name="Ezra D."/>
            <person name="Gonzalez J."/>
            <person name="Henrissat B."/>
            <person name="Kuo A."/>
            <person name="Liang C."/>
            <person name="Lipzen A."/>
            <person name="Lutzoni F."/>
            <person name="Magnuson J."/>
            <person name="Mondo S."/>
            <person name="Nolan M."/>
            <person name="Ohm R."/>
            <person name="Pangilinan J."/>
            <person name="Park H.-J."/>
            <person name="Ramirez L."/>
            <person name="Alfaro M."/>
            <person name="Sun H."/>
            <person name="Tritt A."/>
            <person name="Yoshinaga Y."/>
            <person name="Zwiers L.-H."/>
            <person name="Turgeon B."/>
            <person name="Goodwin S."/>
            <person name="Spatafora J."/>
            <person name="Crous P."/>
            <person name="Grigoriev I."/>
        </authorList>
    </citation>
    <scope>NUCLEOTIDE SEQUENCE</scope>
    <source>
        <strain evidence="2">ATCC 74209</strain>
    </source>
</reference>
<organism evidence="2 3">
    <name type="scientific">Delitschia confertaspora ATCC 74209</name>
    <dbReference type="NCBI Taxonomy" id="1513339"/>
    <lineage>
        <taxon>Eukaryota</taxon>
        <taxon>Fungi</taxon>
        <taxon>Dikarya</taxon>
        <taxon>Ascomycota</taxon>
        <taxon>Pezizomycotina</taxon>
        <taxon>Dothideomycetes</taxon>
        <taxon>Pleosporomycetidae</taxon>
        <taxon>Pleosporales</taxon>
        <taxon>Delitschiaceae</taxon>
        <taxon>Delitschia</taxon>
    </lineage>
</organism>
<accession>A0A9P4MQB1</accession>
<dbReference type="EMBL" id="ML994120">
    <property type="protein sequence ID" value="KAF2198757.1"/>
    <property type="molecule type" value="Genomic_DNA"/>
</dbReference>
<keyword evidence="3" id="KW-1185">Reference proteome</keyword>
<name>A0A9P4MQB1_9PLEO</name>
<evidence type="ECO:0000313" key="2">
    <source>
        <dbReference type="EMBL" id="KAF2198757.1"/>
    </source>
</evidence>